<sequence>MSQSEIDGARISDLKGAASLDGSTLRTLTVTEPVEFTYNCGSGQTMVVSLNVYAANQWGRELSMEGWKYGETAKRPTATARFGLAASVKTGDVTAPVPMRRCSLCQAHCQYSCYTRKRRYRDRL</sequence>
<gene>
    <name evidence="1" type="ORF">H9873_04855</name>
</gene>
<dbReference type="AlphaFoldDB" id="A0A9D1R9W1"/>
<protein>
    <submittedName>
        <fullName evidence="1">Uncharacterized protein</fullName>
    </submittedName>
</protein>
<comment type="caution">
    <text evidence="1">The sequence shown here is derived from an EMBL/GenBank/DDBJ whole genome shotgun (WGS) entry which is preliminary data.</text>
</comment>
<reference evidence="1" key="2">
    <citation type="submission" date="2021-04" db="EMBL/GenBank/DDBJ databases">
        <authorList>
            <person name="Gilroy R."/>
        </authorList>
    </citation>
    <scope>NUCLEOTIDE SEQUENCE</scope>
    <source>
        <strain evidence="1">ChiSxjej1B13-11762</strain>
    </source>
</reference>
<proteinExistence type="predicted"/>
<dbReference type="EMBL" id="DXGF01000090">
    <property type="protein sequence ID" value="HIW83634.1"/>
    <property type="molecule type" value="Genomic_DNA"/>
</dbReference>
<accession>A0A9D1R9W1</accession>
<reference evidence="1" key="1">
    <citation type="journal article" date="2021" name="PeerJ">
        <title>Extensive microbial diversity within the chicken gut microbiome revealed by metagenomics and culture.</title>
        <authorList>
            <person name="Gilroy R."/>
            <person name="Ravi A."/>
            <person name="Getino M."/>
            <person name="Pursley I."/>
            <person name="Horton D.L."/>
            <person name="Alikhan N.F."/>
            <person name="Baker D."/>
            <person name="Gharbi K."/>
            <person name="Hall N."/>
            <person name="Watson M."/>
            <person name="Adriaenssens E.M."/>
            <person name="Foster-Nyarko E."/>
            <person name="Jarju S."/>
            <person name="Secka A."/>
            <person name="Antonio M."/>
            <person name="Oren A."/>
            <person name="Chaudhuri R.R."/>
            <person name="La Ragione R."/>
            <person name="Hildebrand F."/>
            <person name="Pallen M.J."/>
        </authorList>
    </citation>
    <scope>NUCLEOTIDE SEQUENCE</scope>
    <source>
        <strain evidence="1">ChiSxjej1B13-11762</strain>
    </source>
</reference>
<organism evidence="1 2">
    <name type="scientific">Candidatus Dorea gallistercoris</name>
    <dbReference type="NCBI Taxonomy" id="2838542"/>
    <lineage>
        <taxon>Bacteria</taxon>
        <taxon>Bacillati</taxon>
        <taxon>Bacillota</taxon>
        <taxon>Clostridia</taxon>
        <taxon>Lachnospirales</taxon>
        <taxon>Lachnospiraceae</taxon>
        <taxon>Dorea</taxon>
    </lineage>
</organism>
<name>A0A9D1R9W1_9FIRM</name>
<evidence type="ECO:0000313" key="1">
    <source>
        <dbReference type="EMBL" id="HIW83634.1"/>
    </source>
</evidence>
<dbReference type="Proteomes" id="UP000824263">
    <property type="component" value="Unassembled WGS sequence"/>
</dbReference>
<evidence type="ECO:0000313" key="2">
    <source>
        <dbReference type="Proteomes" id="UP000824263"/>
    </source>
</evidence>